<reference evidence="1 2" key="1">
    <citation type="journal article" date="2007" name="Virology">
        <title>Sequence and annotation of the 369-kb NY-2A and the 345-kb AR158 viruses that infect Chlorella NC64A.</title>
        <authorList>
            <person name="Fitzgerald L.A."/>
            <person name="Graves M.V."/>
            <person name="Li X."/>
            <person name="Feldblyum T."/>
            <person name="Nierman W.C."/>
            <person name="Van Etten J.L."/>
        </authorList>
    </citation>
    <scope>NUCLEOTIDE SEQUENCE [LARGE SCALE GENOMIC DNA]</scope>
    <source>
        <strain evidence="1 2">NY-2A</strain>
    </source>
</reference>
<accession>A7IXC9</accession>
<dbReference type="Proteomes" id="UP000202419">
    <property type="component" value="Segment"/>
</dbReference>
<dbReference type="EMBL" id="DQ491002">
    <property type="protein sequence ID" value="ABT15003.1"/>
    <property type="molecule type" value="Genomic_DNA"/>
</dbReference>
<organism evidence="1 2">
    <name type="scientific">Paramecium bursaria Chlorella virus NY2A</name>
    <name type="common">PBCV-NY2A</name>
    <dbReference type="NCBI Taxonomy" id="46021"/>
    <lineage>
        <taxon>Viruses</taxon>
        <taxon>Varidnaviria</taxon>
        <taxon>Bamfordvirae</taxon>
        <taxon>Nucleocytoviricota</taxon>
        <taxon>Megaviricetes</taxon>
        <taxon>Algavirales</taxon>
        <taxon>Phycodnaviridae</taxon>
        <taxon>Chlorovirus</taxon>
        <taxon>Chlorovirus americanus</taxon>
    </lineage>
</organism>
<evidence type="ECO:0000313" key="2">
    <source>
        <dbReference type="Proteomes" id="UP000202419"/>
    </source>
</evidence>
<organismHost>
    <name type="scientific">Chlorella</name>
    <dbReference type="NCBI Taxonomy" id="3071"/>
</organismHost>
<keyword evidence="2" id="KW-1185">Reference proteome</keyword>
<name>A7IXC9_PBCVN</name>
<dbReference type="KEGG" id="vg:5658887"/>
<sequence length="74" mass="9184">MARRADGNIGTWWIQSPGRRWMLWQTKRRNEAKDERITSWRKTLELWRNTFTNTQSRHQCSNVLRKKLNVWKIR</sequence>
<evidence type="ECO:0000313" key="1">
    <source>
        <dbReference type="EMBL" id="ABT15003.1"/>
    </source>
</evidence>
<protein>
    <submittedName>
        <fullName evidence="1">Uncharacterized protein b604L</fullName>
    </submittedName>
</protein>
<proteinExistence type="predicted"/>
<gene>
    <name evidence="1" type="primary">b604L</name>
    <name evidence="1" type="ORF">NY2A_b604L</name>
</gene>
<dbReference type="GeneID" id="5658887"/>
<dbReference type="RefSeq" id="YP_001497800.1">
    <property type="nucleotide sequence ID" value="NC_009898.1"/>
</dbReference>